<dbReference type="PANTHER" id="PTHR21481:SF0">
    <property type="entry name" value="PROTEIN CLEC16A"/>
    <property type="match status" value="1"/>
</dbReference>
<keyword evidence="1" id="KW-0072">Autophagy</keyword>
<proteinExistence type="predicted"/>
<dbReference type="InterPro" id="IPR019155">
    <property type="entry name" value="CLEC16A/TT9_N"/>
</dbReference>
<dbReference type="GO" id="GO:0016197">
    <property type="term" value="P:endosomal transport"/>
    <property type="evidence" value="ECO:0007669"/>
    <property type="project" value="TreeGrafter"/>
</dbReference>
<reference evidence="3" key="1">
    <citation type="submission" date="2018-02" db="EMBL/GenBank/DDBJ databases">
        <title>Rhizophora mucronata_Transcriptome.</title>
        <authorList>
            <person name="Meera S.P."/>
            <person name="Sreeshan A."/>
            <person name="Augustine A."/>
        </authorList>
    </citation>
    <scope>NUCLEOTIDE SEQUENCE</scope>
    <source>
        <tissue evidence="3">Leaf</tissue>
    </source>
</reference>
<dbReference type="GO" id="GO:1901096">
    <property type="term" value="P:regulation of autophagosome maturation"/>
    <property type="evidence" value="ECO:0007669"/>
    <property type="project" value="TreeGrafter"/>
</dbReference>
<dbReference type="PANTHER" id="PTHR21481">
    <property type="entry name" value="PROTEIN CLEC16A"/>
    <property type="match status" value="1"/>
</dbReference>
<dbReference type="InterPro" id="IPR039272">
    <property type="entry name" value="CLEC16A/TT9"/>
</dbReference>
<accession>A0A2P2L4V9</accession>
<dbReference type="GO" id="GO:0005794">
    <property type="term" value="C:Golgi apparatus"/>
    <property type="evidence" value="ECO:0007669"/>
    <property type="project" value="TreeGrafter"/>
</dbReference>
<feature type="domain" description="FPL" evidence="2">
    <location>
        <begin position="42"/>
        <end position="146"/>
    </location>
</feature>
<evidence type="ECO:0000259" key="2">
    <source>
        <dbReference type="Pfam" id="PF09758"/>
    </source>
</evidence>
<dbReference type="GO" id="GO:0007034">
    <property type="term" value="P:vacuolar transport"/>
    <property type="evidence" value="ECO:0007669"/>
    <property type="project" value="TreeGrafter"/>
</dbReference>
<evidence type="ECO:0000313" key="3">
    <source>
        <dbReference type="EMBL" id="MBX12976.1"/>
    </source>
</evidence>
<dbReference type="Pfam" id="PF09758">
    <property type="entry name" value="FPL"/>
    <property type="match status" value="1"/>
</dbReference>
<dbReference type="GO" id="GO:0005770">
    <property type="term" value="C:late endosome"/>
    <property type="evidence" value="ECO:0007669"/>
    <property type="project" value="TreeGrafter"/>
</dbReference>
<dbReference type="EMBL" id="GGEC01032492">
    <property type="protein sequence ID" value="MBX12976.1"/>
    <property type="molecule type" value="Transcribed_RNA"/>
</dbReference>
<name>A0A2P2L4V9_RHIMU</name>
<sequence length="148" mass="17906">MWRSLWRSIDRFSLQHFKYVINELRAIKVVDRHNTDLVIDLLQSTVEIVTYGDRQDPRIFECFMEYQVLAEFVRILKISKSSRIEAQLLQYLSIMIQNMDSEYAIYYCFSNDYINNIITHQYNFDGGDLAPYYISFLRFLSPRWNKFL</sequence>
<dbReference type="GO" id="GO:0006914">
    <property type="term" value="P:autophagy"/>
    <property type="evidence" value="ECO:0007669"/>
    <property type="project" value="UniProtKB-KW"/>
</dbReference>
<evidence type="ECO:0000256" key="1">
    <source>
        <dbReference type="ARBA" id="ARBA00023006"/>
    </source>
</evidence>
<dbReference type="AlphaFoldDB" id="A0A2P2L4V9"/>
<protein>
    <submittedName>
        <fullName evidence="3">Protein CLEC16A homolog isoform X1</fullName>
    </submittedName>
</protein>
<organism evidence="3">
    <name type="scientific">Rhizophora mucronata</name>
    <name type="common">Asiatic mangrove</name>
    <dbReference type="NCBI Taxonomy" id="61149"/>
    <lineage>
        <taxon>Eukaryota</taxon>
        <taxon>Viridiplantae</taxon>
        <taxon>Streptophyta</taxon>
        <taxon>Embryophyta</taxon>
        <taxon>Tracheophyta</taxon>
        <taxon>Spermatophyta</taxon>
        <taxon>Magnoliopsida</taxon>
        <taxon>eudicotyledons</taxon>
        <taxon>Gunneridae</taxon>
        <taxon>Pentapetalae</taxon>
        <taxon>rosids</taxon>
        <taxon>fabids</taxon>
        <taxon>Malpighiales</taxon>
        <taxon>Rhizophoraceae</taxon>
        <taxon>Rhizophora</taxon>
    </lineage>
</organism>